<reference evidence="3" key="3">
    <citation type="submission" date="2016-07" db="EMBL/GenBank/DDBJ databases">
        <title>Evolution of pathogenesis and genome organization in the Tremellales.</title>
        <authorList>
            <person name="Cuomo C."/>
            <person name="Litvintseva A."/>
            <person name="Heitman J."/>
            <person name="Chen Y."/>
            <person name="Sun S."/>
            <person name="Springer D."/>
            <person name="Dromer F."/>
            <person name="Young S."/>
            <person name="Zeng Q."/>
            <person name="Chapman S."/>
            <person name="Gujja S."/>
            <person name="Saif S."/>
            <person name="Birren B."/>
        </authorList>
    </citation>
    <scope>NUCLEOTIDE SEQUENCE</scope>
    <source>
        <strain evidence="3">CBS 10737</strain>
    </source>
</reference>
<proteinExistence type="predicted"/>
<reference evidence="4" key="4">
    <citation type="submission" date="2024-02" db="EMBL/GenBank/DDBJ databases">
        <title>Comparative genomics of Cryptococcus and Kwoniella reveals pathogenesis evolution and contrasting modes of karyotype evolution via chromosome fusion or intercentromeric recombination.</title>
        <authorList>
            <person name="Coelho M.A."/>
            <person name="David-Palma M."/>
            <person name="Shea T."/>
            <person name="Bowers K."/>
            <person name="McGinley-Smith S."/>
            <person name="Mohammad A.W."/>
            <person name="Gnirke A."/>
            <person name="Yurkov A.M."/>
            <person name="Nowrousian M."/>
            <person name="Sun S."/>
            <person name="Cuomo C.A."/>
            <person name="Heitman J."/>
        </authorList>
    </citation>
    <scope>NUCLEOTIDE SEQUENCE</scope>
    <source>
        <strain evidence="4">CBS 10737</strain>
    </source>
</reference>
<protein>
    <submittedName>
        <fullName evidence="3">Uncharacterized protein</fullName>
    </submittedName>
</protein>
<dbReference type="OrthoDB" id="10255522at2759"/>
<sequence length="377" mass="44695">MYDDKTISANNWALPVKHYLEVDKLHRSGNESTIGMSSLGLTREEAIQRLNIQKEKLRQGCVKREETIRNIQMIFDRDMSTIKILEQAIEITDLESKISKLKQENINFRNQIIDSKIEKNSIEQLKNEFALQKNENQVLKNENDNLKLKIQSMERTIEDQKSIIERLRKENIKFRDCNDALIAQDVETKLQRDHFEKEMDKYKNENDRYKSEIDKLKRNAKTLQEELNYRKLSKSDERGAAGHVRRPNKRNHISEANKSKVSFENKDVDASDQMSMYTLEIERLEKQVIDLQVVLGMGEGLKGQVDEETKKKFMFDEMVANRNERFMFVERGVELTRHKELNKSQKRKIDSLESEYYKQKKVEAELREKIHKYETTL</sequence>
<keyword evidence="1" id="KW-0175">Coiled coil</keyword>
<dbReference type="RefSeq" id="XP_019008902.1">
    <property type="nucleotide sequence ID" value="XM_019158289.1"/>
</dbReference>
<dbReference type="GeneID" id="30174958"/>
<evidence type="ECO:0000313" key="4">
    <source>
        <dbReference type="EMBL" id="WWC67532.1"/>
    </source>
</evidence>
<evidence type="ECO:0000256" key="1">
    <source>
        <dbReference type="SAM" id="Coils"/>
    </source>
</evidence>
<dbReference type="EMBL" id="CP144520">
    <property type="protein sequence ID" value="WWC67532.1"/>
    <property type="molecule type" value="Genomic_DNA"/>
</dbReference>
<feature type="coiled-coil region" evidence="1">
    <location>
        <begin position="84"/>
        <end position="226"/>
    </location>
</feature>
<dbReference type="AlphaFoldDB" id="A0A1B9HWN2"/>
<evidence type="ECO:0000313" key="3">
    <source>
        <dbReference type="EMBL" id="OCF47683.1"/>
    </source>
</evidence>
<name>A0A1B9HWN2_9TREE</name>
<evidence type="ECO:0000313" key="5">
    <source>
        <dbReference type="Proteomes" id="UP000094020"/>
    </source>
</evidence>
<gene>
    <name evidence="3" type="ORF">I206_06589</name>
    <name evidence="4" type="ORF">I206_101440</name>
</gene>
<keyword evidence="5" id="KW-1185">Reference proteome</keyword>
<organism evidence="3">
    <name type="scientific">Kwoniella pini CBS 10737</name>
    <dbReference type="NCBI Taxonomy" id="1296096"/>
    <lineage>
        <taxon>Eukaryota</taxon>
        <taxon>Fungi</taxon>
        <taxon>Dikarya</taxon>
        <taxon>Basidiomycota</taxon>
        <taxon>Agaricomycotina</taxon>
        <taxon>Tremellomycetes</taxon>
        <taxon>Tremellales</taxon>
        <taxon>Cryptococcaceae</taxon>
        <taxon>Kwoniella</taxon>
    </lineage>
</organism>
<accession>A0A1B9HWN2</accession>
<dbReference type="Proteomes" id="UP000094020">
    <property type="component" value="Chromosome 2"/>
</dbReference>
<dbReference type="KEGG" id="kpin:30174958"/>
<evidence type="ECO:0000256" key="2">
    <source>
        <dbReference type="SAM" id="MobiDB-lite"/>
    </source>
</evidence>
<reference evidence="3" key="1">
    <citation type="submission" date="2013-07" db="EMBL/GenBank/DDBJ databases">
        <title>The Genome Sequence of Cryptococcus pinus CBS10737.</title>
        <authorList>
            <consortium name="The Broad Institute Genome Sequencing Platform"/>
            <person name="Cuomo C."/>
            <person name="Litvintseva A."/>
            <person name="Chen Y."/>
            <person name="Heitman J."/>
            <person name="Sun S."/>
            <person name="Springer D."/>
            <person name="Dromer F."/>
            <person name="Young S.K."/>
            <person name="Zeng Q."/>
            <person name="Gargeya S."/>
            <person name="Fitzgerald M."/>
            <person name="Abouelleil A."/>
            <person name="Alvarado L."/>
            <person name="Berlin A.M."/>
            <person name="Chapman S.B."/>
            <person name="Dewar J."/>
            <person name="Goldberg J."/>
            <person name="Griggs A."/>
            <person name="Gujja S."/>
            <person name="Hansen M."/>
            <person name="Howarth C."/>
            <person name="Imamovic A."/>
            <person name="Larimer J."/>
            <person name="McCowan C."/>
            <person name="Murphy C."/>
            <person name="Pearson M."/>
            <person name="Priest M."/>
            <person name="Roberts A."/>
            <person name="Saif S."/>
            <person name="Shea T."/>
            <person name="Sykes S."/>
            <person name="Wortman J."/>
            <person name="Nusbaum C."/>
            <person name="Birren B."/>
        </authorList>
    </citation>
    <scope>NUCLEOTIDE SEQUENCE [LARGE SCALE GENOMIC DNA]</scope>
    <source>
        <strain evidence="3">CBS 10737</strain>
    </source>
</reference>
<feature type="region of interest" description="Disordered" evidence="2">
    <location>
        <begin position="232"/>
        <end position="259"/>
    </location>
</feature>
<reference evidence="4" key="2">
    <citation type="submission" date="2013-07" db="EMBL/GenBank/DDBJ databases">
        <authorList>
            <consortium name="The Broad Institute Genome Sequencing Platform"/>
            <person name="Cuomo C."/>
            <person name="Litvintseva A."/>
            <person name="Chen Y."/>
            <person name="Heitman J."/>
            <person name="Sun S."/>
            <person name="Springer D."/>
            <person name="Dromer F."/>
            <person name="Young S.K."/>
            <person name="Zeng Q."/>
            <person name="Gargeya S."/>
            <person name="Fitzgerald M."/>
            <person name="Abouelleil A."/>
            <person name="Alvarado L."/>
            <person name="Berlin A.M."/>
            <person name="Chapman S.B."/>
            <person name="Dewar J."/>
            <person name="Goldberg J."/>
            <person name="Griggs A."/>
            <person name="Gujja S."/>
            <person name="Hansen M."/>
            <person name="Howarth C."/>
            <person name="Imamovic A."/>
            <person name="Larimer J."/>
            <person name="McCowan C."/>
            <person name="Murphy C."/>
            <person name="Pearson M."/>
            <person name="Priest M."/>
            <person name="Roberts A."/>
            <person name="Saif S."/>
            <person name="Shea T."/>
            <person name="Sykes S."/>
            <person name="Wortman J."/>
            <person name="Nusbaum C."/>
            <person name="Birren B."/>
        </authorList>
    </citation>
    <scope>NUCLEOTIDE SEQUENCE</scope>
    <source>
        <strain evidence="4">CBS 10737</strain>
    </source>
</reference>
<dbReference type="EMBL" id="KV700116">
    <property type="protein sequence ID" value="OCF47683.1"/>
    <property type="molecule type" value="Genomic_DNA"/>
</dbReference>